<feature type="region of interest" description="Disordered" evidence="1">
    <location>
        <begin position="387"/>
        <end position="406"/>
    </location>
</feature>
<feature type="region of interest" description="Disordered" evidence="1">
    <location>
        <begin position="582"/>
        <end position="656"/>
    </location>
</feature>
<gene>
    <name evidence="2" type="ORF">OAUR00152_LOCUS30539</name>
</gene>
<feature type="compositionally biased region" description="Polar residues" evidence="1">
    <location>
        <begin position="132"/>
        <end position="143"/>
    </location>
</feature>
<organism evidence="2">
    <name type="scientific">Odontella aurita</name>
    <dbReference type="NCBI Taxonomy" id="265563"/>
    <lineage>
        <taxon>Eukaryota</taxon>
        <taxon>Sar</taxon>
        <taxon>Stramenopiles</taxon>
        <taxon>Ochrophyta</taxon>
        <taxon>Bacillariophyta</taxon>
        <taxon>Mediophyceae</taxon>
        <taxon>Biddulphiophycidae</taxon>
        <taxon>Eupodiscales</taxon>
        <taxon>Odontellaceae</taxon>
        <taxon>Odontella</taxon>
    </lineage>
</organism>
<feature type="region of interest" description="Disordered" evidence="1">
    <location>
        <begin position="499"/>
        <end position="540"/>
    </location>
</feature>
<feature type="region of interest" description="Disordered" evidence="1">
    <location>
        <begin position="50"/>
        <end position="99"/>
    </location>
</feature>
<protein>
    <submittedName>
        <fullName evidence="2">Uncharacterized protein</fullName>
    </submittedName>
</protein>
<reference evidence="2" key="1">
    <citation type="submission" date="2021-01" db="EMBL/GenBank/DDBJ databases">
        <authorList>
            <person name="Corre E."/>
            <person name="Pelletier E."/>
            <person name="Niang G."/>
            <person name="Scheremetjew M."/>
            <person name="Finn R."/>
            <person name="Kale V."/>
            <person name="Holt S."/>
            <person name="Cochrane G."/>
            <person name="Meng A."/>
            <person name="Brown T."/>
            <person name="Cohen L."/>
        </authorList>
    </citation>
    <scope>NUCLEOTIDE SEQUENCE</scope>
    <source>
        <strain evidence="2">Isolate 1302-5</strain>
    </source>
</reference>
<evidence type="ECO:0000313" key="2">
    <source>
        <dbReference type="EMBL" id="CAE2268603.1"/>
    </source>
</evidence>
<feature type="region of interest" description="Disordered" evidence="1">
    <location>
        <begin position="132"/>
        <end position="158"/>
    </location>
</feature>
<accession>A0A7S4N6T2</accession>
<feature type="region of interest" description="Disordered" evidence="1">
    <location>
        <begin position="237"/>
        <end position="270"/>
    </location>
</feature>
<dbReference type="AlphaFoldDB" id="A0A7S4N6T2"/>
<evidence type="ECO:0000256" key="1">
    <source>
        <dbReference type="SAM" id="MobiDB-lite"/>
    </source>
</evidence>
<feature type="compositionally biased region" description="Acidic residues" evidence="1">
    <location>
        <begin position="637"/>
        <end position="646"/>
    </location>
</feature>
<feature type="compositionally biased region" description="Basic residues" evidence="1">
    <location>
        <begin position="521"/>
        <end position="532"/>
    </location>
</feature>
<sequence>MINSSTSLAADDLSIRCRVRRSQYAQNPEFGEAQEMTCTMRHWEQTGAAFAGAGSSPSGGGGASVDPRTLPPPAIDENNASLSSAERVHRSLGSGKRSDPVAAVTALLGNSNNGADPTRGRELLLCPVHLPQSSSTSSFGVLNSSAGGGGGSEKVGGKSRSAAAGVLSQRFHSFGSTPGVTHLPEYAEGGRQGFDAGSDPGIALSSMSSVPSRPPSRLRGGMGARVGVRIDRVMSDGNMGALDGSGRPLRPRRASTSNGRTRSAGKRAPSIPRIRPSAAAAFAVGGRSGVGAMSAEKAGAHHDGSSRHDLTALRSYQIPLSDVIVVDVDGISSDRRDDFASREGCRMNITTASGGYFEFVFQSKNAHDVLLAFLQASLPPERITNGAAGATAAGGRDSPSGVNSLTDSDRAIRINTSGCCDTNEGSYDMEGFTAREMTERVKREGLGSKIRRRFVHIVSQLQDVSLSLTECFCGTAGDSLSDDNGGGPVLAAAMVSPSTMPVAPQTPTPTYHHDRGVAAPKAHHLRSSRRHPPAVYTTPRKQGTIDHKFSMEHTPQAQQQHPAGTTTHATAEARMHHYHQHHPGHISFEASTPGQPSPRHYSVSDALGSAPPLIPDMVESKDNGSDGPITPVSTSGSEDEGKDEDVEGAKLHTVDI</sequence>
<proteinExistence type="predicted"/>
<name>A0A7S4N6T2_9STRA</name>
<dbReference type="EMBL" id="HBKQ01044343">
    <property type="protein sequence ID" value="CAE2268603.1"/>
    <property type="molecule type" value="Transcribed_RNA"/>
</dbReference>
<feature type="compositionally biased region" description="Basic and acidic residues" evidence="1">
    <location>
        <begin position="647"/>
        <end position="656"/>
    </location>
</feature>